<dbReference type="Proteomes" id="UP000017127">
    <property type="component" value="Unassembled WGS sequence"/>
</dbReference>
<reference evidence="1 2" key="1">
    <citation type="journal article" date="2013" name="Front. Microbiol.">
        <title>Comparative genomic analyses of the cyanobacterium, Lyngbya aestuarii BL J, a powerful hydrogen producer.</title>
        <authorList>
            <person name="Kothari A."/>
            <person name="Vaughn M."/>
            <person name="Garcia-Pichel F."/>
        </authorList>
    </citation>
    <scope>NUCLEOTIDE SEQUENCE [LARGE SCALE GENOMIC DNA]</scope>
    <source>
        <strain evidence="1 2">BL J</strain>
    </source>
</reference>
<keyword evidence="2" id="KW-1185">Reference proteome</keyword>
<dbReference type="AlphaFoldDB" id="U7QI29"/>
<evidence type="ECO:0000313" key="1">
    <source>
        <dbReference type="EMBL" id="ERT07548.1"/>
    </source>
</evidence>
<name>U7QI29_9CYAN</name>
<gene>
    <name evidence="1" type="ORF">M595_2451</name>
</gene>
<proteinExistence type="predicted"/>
<organism evidence="1 2">
    <name type="scientific">Lyngbya aestuarii BL J</name>
    <dbReference type="NCBI Taxonomy" id="1348334"/>
    <lineage>
        <taxon>Bacteria</taxon>
        <taxon>Bacillati</taxon>
        <taxon>Cyanobacteriota</taxon>
        <taxon>Cyanophyceae</taxon>
        <taxon>Oscillatoriophycideae</taxon>
        <taxon>Oscillatoriales</taxon>
        <taxon>Microcoleaceae</taxon>
        <taxon>Lyngbya</taxon>
    </lineage>
</organism>
<dbReference type="EMBL" id="AUZM01000020">
    <property type="protein sequence ID" value="ERT07548.1"/>
    <property type="molecule type" value="Genomic_DNA"/>
</dbReference>
<comment type="caution">
    <text evidence="1">The sequence shown here is derived from an EMBL/GenBank/DDBJ whole genome shotgun (WGS) entry which is preliminary data.</text>
</comment>
<sequence length="37" mass="4150">MQINGIAEKFGHLITVSKLRNLLLLTTDGKLSNFESF</sequence>
<protein>
    <submittedName>
        <fullName evidence="1">Uncharacterized protein</fullName>
    </submittedName>
</protein>
<evidence type="ECO:0000313" key="2">
    <source>
        <dbReference type="Proteomes" id="UP000017127"/>
    </source>
</evidence>
<accession>U7QI29</accession>